<dbReference type="InterPro" id="IPR038765">
    <property type="entry name" value="Papain-like_cys_pep_sf"/>
</dbReference>
<comment type="caution">
    <text evidence="3">The sequence shown here is derived from an EMBL/GenBank/DDBJ whole genome shotgun (WGS) entry which is preliminary data.</text>
</comment>
<gene>
    <name evidence="3" type="ORF">JCM5805K_1372</name>
</gene>
<dbReference type="Gene3D" id="1.10.530.10">
    <property type="match status" value="1"/>
</dbReference>
<keyword evidence="1" id="KW-0472">Membrane</keyword>
<evidence type="ECO:0000259" key="2">
    <source>
        <dbReference type="PROSITE" id="PS50911"/>
    </source>
</evidence>
<reference evidence="3 4" key="1">
    <citation type="submission" date="2015-01" db="EMBL/GenBank/DDBJ databases">
        <title>Lactococcus lactis subsp.lactis JCM 5805 whole genome shotgun sequence.</title>
        <authorList>
            <person name="Fujii T."/>
            <person name="Tomita Y."/>
            <person name="Ikushima S."/>
            <person name="Fujiwara D."/>
        </authorList>
    </citation>
    <scope>NUCLEOTIDE SEQUENCE [LARGE SCALE GENOMIC DNA]</scope>
    <source>
        <strain evidence="3 4">JCM 5805</strain>
    </source>
</reference>
<dbReference type="Proteomes" id="UP000031847">
    <property type="component" value="Unassembled WGS sequence"/>
</dbReference>
<accession>A0A0B8QNT7</accession>
<dbReference type="Gene3D" id="3.90.1720.10">
    <property type="entry name" value="endopeptidase domain like (from Nostoc punctiforme)"/>
    <property type="match status" value="1"/>
</dbReference>
<name>A0A0B8QNT7_LACLL</name>
<feature type="domain" description="Peptidase C51" evidence="2">
    <location>
        <begin position="735"/>
        <end position="864"/>
    </location>
</feature>
<dbReference type="InterPro" id="IPR041219">
    <property type="entry name" value="Phage_lysozyme2"/>
</dbReference>
<evidence type="ECO:0000313" key="3">
    <source>
        <dbReference type="EMBL" id="GAM80261.1"/>
    </source>
</evidence>
<dbReference type="Pfam" id="PF05257">
    <property type="entry name" value="CHAP"/>
    <property type="match status" value="1"/>
</dbReference>
<dbReference type="EMBL" id="BBSI01000022">
    <property type="protein sequence ID" value="GAM80261.1"/>
    <property type="molecule type" value="Genomic_DNA"/>
</dbReference>
<dbReference type="Pfam" id="PF18013">
    <property type="entry name" value="Phage_lysozyme2"/>
    <property type="match status" value="1"/>
</dbReference>
<keyword evidence="1" id="KW-1133">Transmembrane helix</keyword>
<dbReference type="InterPro" id="IPR007921">
    <property type="entry name" value="CHAP_dom"/>
</dbReference>
<proteinExistence type="predicted"/>
<dbReference type="PROSITE" id="PS50911">
    <property type="entry name" value="CHAP"/>
    <property type="match status" value="1"/>
</dbReference>
<protein>
    <submittedName>
        <fullName evidence="3">Surface antigen</fullName>
    </submittedName>
</protein>
<dbReference type="AlphaFoldDB" id="A0A0B8QNT7"/>
<evidence type="ECO:0000313" key="4">
    <source>
        <dbReference type="Proteomes" id="UP000031847"/>
    </source>
</evidence>
<dbReference type="SUPFAM" id="SSF54001">
    <property type="entry name" value="Cysteine proteinases"/>
    <property type="match status" value="1"/>
</dbReference>
<organism evidence="3 4">
    <name type="scientific">Lactococcus lactis subsp. lactis</name>
    <name type="common">Streptococcus lactis</name>
    <dbReference type="NCBI Taxonomy" id="1360"/>
    <lineage>
        <taxon>Bacteria</taxon>
        <taxon>Bacillati</taxon>
        <taxon>Bacillota</taxon>
        <taxon>Bacilli</taxon>
        <taxon>Lactobacillales</taxon>
        <taxon>Streptococcaceae</taxon>
        <taxon>Lactococcus</taxon>
    </lineage>
</organism>
<feature type="transmembrane region" description="Helical" evidence="1">
    <location>
        <begin position="261"/>
        <end position="280"/>
    </location>
</feature>
<sequence length="867" mass="95847">MGGIMDEKQKHQLKKSIQVKQRANELLKETVKQKPRQMRLTASKNVHLARKMLRLKRKSAQKLTLKENQSVVALHSQKGNEISQAAQEEVSEAKRELAARKLLLKKMQKQDPSYLPTQLKLNGQAAVKENLMSSPASVLESDETVSDGVEKVQKTMRQVSLTKQHIELTKSGGRVALGLTKRTYGLTNRTFNWVQGKGFTRTPDDLKLHKQLKRRYQRFIQQKKLRKEAKQAKESTSLVMNLLRGKISPKEALKGLAHNPVVWLASLILFLVLMIVAAAADVPNPSIKQNDFELTDAWVEMTKLDADHSKDGNQFYTNFDGVMFYMNEKFDDYEVNGVLSNGQPAKTYLSDLWTALNGKAPNYEVTTMDDLEKKGTYALSSDDNSTMNEMIREMGYQVLDGQLAFPYATDNLIINRRFGYEGADLHQSIEVTTSENQPIVAPLSGKVTVNSNQQVTIENTNQEEKVSLQKIDTSRLTNGQNITSSALIGKSLASTLEITLQKYDDETKSWKRVNPAFYFPKVTYTQMTQLAANDYNPDSSQLASAQAIYNYAMAHGRTLNGICAVLGNYQVEGNLDPTAVETIYDEPFKMGPKKQAAQAAGFAIEKMDAAYAARYPAIKEAGIGLGQWTNERDIALQAFAKAQKKPWYDGSLQIQFATTGDSPGAITALNNTLQGKVGKDLPTLTNYFLTYWEGNPGDKISERIQAAQNWQAYFTRASSGSSGKSDVSVPPEYAGKLTEPAPNEQDVTGYPGNNYALNNCTWYVYNREYQLGNHIPANLGNGGQWGISAKAAGYATSSTPKVGDMASFSPGTDGSSSIYGHVAFVEVVNPDGSFLVSEMNVVDPGSGKISYRVISSNAGITFIDPTK</sequence>
<evidence type="ECO:0000256" key="1">
    <source>
        <dbReference type="SAM" id="Phobius"/>
    </source>
</evidence>
<keyword evidence="1" id="KW-0812">Transmembrane</keyword>